<gene>
    <name evidence="1" type="ORF">SDC9_190696</name>
</gene>
<protein>
    <submittedName>
        <fullName evidence="1">Uncharacterized protein</fullName>
    </submittedName>
</protein>
<comment type="caution">
    <text evidence="1">The sequence shown here is derived from an EMBL/GenBank/DDBJ whole genome shotgun (WGS) entry which is preliminary data.</text>
</comment>
<dbReference type="EMBL" id="VSSQ01101350">
    <property type="protein sequence ID" value="MPN43137.1"/>
    <property type="molecule type" value="Genomic_DNA"/>
</dbReference>
<name>A0A645HVX0_9ZZZZ</name>
<reference evidence="1" key="1">
    <citation type="submission" date="2019-08" db="EMBL/GenBank/DDBJ databases">
        <authorList>
            <person name="Kucharzyk K."/>
            <person name="Murdoch R.W."/>
            <person name="Higgins S."/>
            <person name="Loffler F."/>
        </authorList>
    </citation>
    <scope>NUCLEOTIDE SEQUENCE</scope>
</reference>
<dbReference type="AlphaFoldDB" id="A0A645HVX0"/>
<sequence>MRALVVAHRPAQAGDDKILLSIVENLSIDKVAAEAGQHLHFPIGVSILHDRLGVRGELVQKLKIMIAEHKKERLVQAGDDELVVFERQVTSCNDRIDIGIPGGDVLGVDQRVRFIRDTENLHTSPR</sequence>
<accession>A0A645HVX0</accession>
<organism evidence="1">
    <name type="scientific">bioreactor metagenome</name>
    <dbReference type="NCBI Taxonomy" id="1076179"/>
    <lineage>
        <taxon>unclassified sequences</taxon>
        <taxon>metagenomes</taxon>
        <taxon>ecological metagenomes</taxon>
    </lineage>
</organism>
<proteinExistence type="predicted"/>
<evidence type="ECO:0000313" key="1">
    <source>
        <dbReference type="EMBL" id="MPN43137.1"/>
    </source>
</evidence>